<gene>
    <name evidence="14" type="ORF">H8S54_16600</name>
</gene>
<dbReference type="GO" id="GO:0050660">
    <property type="term" value="F:flavin adenine dinucleotide binding"/>
    <property type="evidence" value="ECO:0007669"/>
    <property type="project" value="InterPro"/>
</dbReference>
<accession>A0A8I0AGG4</accession>
<evidence type="ECO:0000259" key="13">
    <source>
        <dbReference type="PROSITE" id="PS51846"/>
    </source>
</evidence>
<dbReference type="PANTHER" id="PTHR22777:SF32">
    <property type="entry name" value="UPF0053 INNER MEMBRANE PROTEIN YFJD"/>
    <property type="match status" value="1"/>
</dbReference>
<evidence type="ECO:0000256" key="3">
    <source>
        <dbReference type="ARBA" id="ARBA00022475"/>
    </source>
</evidence>
<dbReference type="SMART" id="SM00116">
    <property type="entry name" value="CBS"/>
    <property type="match status" value="2"/>
</dbReference>
<dbReference type="Proteomes" id="UP000652847">
    <property type="component" value="Unassembled WGS sequence"/>
</dbReference>
<keyword evidence="3" id="KW-1003">Cell membrane</keyword>
<dbReference type="CDD" id="cd04590">
    <property type="entry name" value="CBS_pair_CorC_HlyC_assoc"/>
    <property type="match status" value="1"/>
</dbReference>
<comment type="subcellular location">
    <subcellularLocation>
        <location evidence="1">Cell membrane</location>
        <topology evidence="1">Multi-pass membrane protein</topology>
    </subcellularLocation>
</comment>
<feature type="transmembrane region" description="Helical" evidence="11">
    <location>
        <begin position="98"/>
        <end position="120"/>
    </location>
</feature>
<dbReference type="InterPro" id="IPR044751">
    <property type="entry name" value="Ion_transp-like_CBS"/>
</dbReference>
<evidence type="ECO:0000256" key="5">
    <source>
        <dbReference type="ARBA" id="ARBA00022737"/>
    </source>
</evidence>
<evidence type="ECO:0000259" key="12">
    <source>
        <dbReference type="PROSITE" id="PS51371"/>
    </source>
</evidence>
<feature type="domain" description="CBS" evidence="12">
    <location>
        <begin position="216"/>
        <end position="276"/>
    </location>
</feature>
<keyword evidence="6 10" id="KW-1133">Transmembrane helix</keyword>
<evidence type="ECO:0000256" key="9">
    <source>
        <dbReference type="PROSITE-ProRule" id="PRU00703"/>
    </source>
</evidence>
<dbReference type="EMBL" id="JACOOT010000039">
    <property type="protein sequence ID" value="MBC5652678.1"/>
    <property type="molecule type" value="Genomic_DNA"/>
</dbReference>
<dbReference type="GO" id="GO:0005886">
    <property type="term" value="C:plasma membrane"/>
    <property type="evidence" value="ECO:0007669"/>
    <property type="project" value="UniProtKB-SubCell"/>
</dbReference>
<dbReference type="InterPro" id="IPR005170">
    <property type="entry name" value="Transptr-assoc_dom"/>
</dbReference>
<dbReference type="SUPFAM" id="SSF54631">
    <property type="entry name" value="CBS-domain pair"/>
    <property type="match status" value="1"/>
</dbReference>
<evidence type="ECO:0000313" key="15">
    <source>
        <dbReference type="Proteomes" id="UP000652847"/>
    </source>
</evidence>
<comment type="caution">
    <text evidence="14">The sequence shown here is derived from an EMBL/GenBank/DDBJ whole genome shotgun (WGS) entry which is preliminary data.</text>
</comment>
<feature type="domain" description="CNNM transmembrane" evidence="13">
    <location>
        <begin position="4"/>
        <end position="197"/>
    </location>
</feature>
<dbReference type="SUPFAM" id="SSF56176">
    <property type="entry name" value="FAD-binding/transporter-associated domain-like"/>
    <property type="match status" value="1"/>
</dbReference>
<evidence type="ECO:0000256" key="11">
    <source>
        <dbReference type="SAM" id="Phobius"/>
    </source>
</evidence>
<keyword evidence="7 9" id="KW-0129">CBS domain</keyword>
<dbReference type="InterPro" id="IPR046342">
    <property type="entry name" value="CBS_dom_sf"/>
</dbReference>
<evidence type="ECO:0000256" key="7">
    <source>
        <dbReference type="ARBA" id="ARBA00023122"/>
    </source>
</evidence>
<dbReference type="Gene3D" id="3.10.580.10">
    <property type="entry name" value="CBS-domain"/>
    <property type="match status" value="1"/>
</dbReference>
<name>A0A8I0AGG4_9FIRM</name>
<protein>
    <submittedName>
        <fullName evidence="14">HlyC/CorC family transporter</fullName>
    </submittedName>
</protein>
<evidence type="ECO:0000256" key="4">
    <source>
        <dbReference type="ARBA" id="ARBA00022692"/>
    </source>
</evidence>
<dbReference type="Pfam" id="PF03471">
    <property type="entry name" value="CorC_HlyC"/>
    <property type="match status" value="1"/>
</dbReference>
<dbReference type="Pfam" id="PF00571">
    <property type="entry name" value="CBS"/>
    <property type="match status" value="2"/>
</dbReference>
<feature type="transmembrane region" description="Helical" evidence="11">
    <location>
        <begin position="64"/>
        <end position="86"/>
    </location>
</feature>
<dbReference type="AlphaFoldDB" id="A0A8I0AGG4"/>
<evidence type="ECO:0000256" key="10">
    <source>
        <dbReference type="PROSITE-ProRule" id="PRU01193"/>
    </source>
</evidence>
<keyword evidence="8 10" id="KW-0472">Membrane</keyword>
<evidence type="ECO:0000256" key="1">
    <source>
        <dbReference type="ARBA" id="ARBA00004651"/>
    </source>
</evidence>
<comment type="similarity">
    <text evidence="2">Belongs to the UPF0053 family.</text>
</comment>
<reference evidence="14 15" key="1">
    <citation type="submission" date="2020-08" db="EMBL/GenBank/DDBJ databases">
        <title>Genome public.</title>
        <authorList>
            <person name="Liu C."/>
            <person name="Sun Q."/>
        </authorList>
    </citation>
    <scope>NUCLEOTIDE SEQUENCE [LARGE SCALE GENOMIC DNA]</scope>
    <source>
        <strain evidence="14 15">BX17</strain>
    </source>
</reference>
<sequence>MEDGSSMPLAGVIILLLLLWLNGIFYGFSAAVHNLSGSEVEKRAQEGDKKSTYLLSLMNSPMTFVNAIPLIVMASGVSFGAFIVPWVTKTFHPYIKHLAAVILVLALVVILLASLGILTFRRIGTYHPEKYAYRYLGVVGFFTRILYPFTMCVTFIAKLAARPFGVAFNQAEEPVTEEEIISMVDEAHEQGVIEENEAEMIQNIMEFNDTEAKDIMTHRKNVIAFDQEENLQSIVDTMLEEGNSRYPVYKETIDNIVGIIHYKDALKFLTRNSWAKFKPLKDLPGLIREASFIPETRGISDLFGSMQVKKIHMAVVVDEYGQTSGIVSMEDILEEIVGDILDEYDEDDSTFRTQKDNSVIIDGLAYLEDVSEELGIDFGKVEFETLNGYLTNLLGHIPTEDDLDKEIVVNGYRFRILSLGNKTIGKVRAEKIKKEPKGEDKKCQDIQNSQT</sequence>
<keyword evidence="15" id="KW-1185">Reference proteome</keyword>
<dbReference type="PANTHER" id="PTHR22777">
    <property type="entry name" value="HEMOLYSIN-RELATED"/>
    <property type="match status" value="1"/>
</dbReference>
<dbReference type="Pfam" id="PF01595">
    <property type="entry name" value="CNNM"/>
    <property type="match status" value="1"/>
</dbReference>
<dbReference type="SMART" id="SM01091">
    <property type="entry name" value="CorC_HlyC"/>
    <property type="match status" value="1"/>
</dbReference>
<dbReference type="Gene3D" id="3.30.465.10">
    <property type="match status" value="1"/>
</dbReference>
<dbReference type="FunFam" id="3.10.580.10:FF:000002">
    <property type="entry name" value="Magnesium/cobalt efflux protein CorC"/>
    <property type="match status" value="1"/>
</dbReference>
<dbReference type="InterPro" id="IPR036318">
    <property type="entry name" value="FAD-bd_PCMH-like_sf"/>
</dbReference>
<dbReference type="InterPro" id="IPR000644">
    <property type="entry name" value="CBS_dom"/>
</dbReference>
<dbReference type="PROSITE" id="PS51371">
    <property type="entry name" value="CBS"/>
    <property type="match status" value="2"/>
</dbReference>
<dbReference type="InterPro" id="IPR002550">
    <property type="entry name" value="CNNM"/>
</dbReference>
<proteinExistence type="inferred from homology"/>
<dbReference type="PROSITE" id="PS51846">
    <property type="entry name" value="CNNM"/>
    <property type="match status" value="1"/>
</dbReference>
<dbReference type="InterPro" id="IPR016169">
    <property type="entry name" value="FAD-bd_PCMH_sub2"/>
</dbReference>
<feature type="transmembrane region" description="Helical" evidence="11">
    <location>
        <begin position="132"/>
        <end position="157"/>
    </location>
</feature>
<feature type="domain" description="CBS" evidence="12">
    <location>
        <begin position="286"/>
        <end position="343"/>
    </location>
</feature>
<evidence type="ECO:0000256" key="2">
    <source>
        <dbReference type="ARBA" id="ARBA00006337"/>
    </source>
</evidence>
<organism evidence="14 15">
    <name type="scientific">Blautia segnis</name>
    <dbReference type="NCBI Taxonomy" id="2763030"/>
    <lineage>
        <taxon>Bacteria</taxon>
        <taxon>Bacillati</taxon>
        <taxon>Bacillota</taxon>
        <taxon>Clostridia</taxon>
        <taxon>Lachnospirales</taxon>
        <taxon>Lachnospiraceae</taxon>
        <taxon>Blautia</taxon>
    </lineage>
</organism>
<keyword evidence="4 10" id="KW-0812">Transmembrane</keyword>
<evidence type="ECO:0000256" key="6">
    <source>
        <dbReference type="ARBA" id="ARBA00022989"/>
    </source>
</evidence>
<keyword evidence="5" id="KW-0677">Repeat</keyword>
<evidence type="ECO:0000256" key="8">
    <source>
        <dbReference type="ARBA" id="ARBA00023136"/>
    </source>
</evidence>
<evidence type="ECO:0000313" key="14">
    <source>
        <dbReference type="EMBL" id="MBC5652678.1"/>
    </source>
</evidence>